<dbReference type="RefSeq" id="WP_145077546.1">
    <property type="nucleotide sequence ID" value="NZ_CP036298.1"/>
</dbReference>
<dbReference type="PANTHER" id="PTHR34216">
    <property type="match status" value="1"/>
</dbReference>
<dbReference type="Pfam" id="PF01522">
    <property type="entry name" value="Polysacc_deac_1"/>
    <property type="match status" value="1"/>
</dbReference>
<reference evidence="4 5" key="1">
    <citation type="submission" date="2019-02" db="EMBL/GenBank/DDBJ databases">
        <title>Deep-cultivation of Planctomycetes and their phenomic and genomic characterization uncovers novel biology.</title>
        <authorList>
            <person name="Wiegand S."/>
            <person name="Jogler M."/>
            <person name="Boedeker C."/>
            <person name="Pinto D."/>
            <person name="Vollmers J."/>
            <person name="Rivas-Marin E."/>
            <person name="Kohn T."/>
            <person name="Peeters S.H."/>
            <person name="Heuer A."/>
            <person name="Rast P."/>
            <person name="Oberbeckmann S."/>
            <person name="Bunk B."/>
            <person name="Jeske O."/>
            <person name="Meyerdierks A."/>
            <person name="Storesund J.E."/>
            <person name="Kallscheuer N."/>
            <person name="Luecker S."/>
            <person name="Lage O.M."/>
            <person name="Pohl T."/>
            <person name="Merkel B.J."/>
            <person name="Hornburger P."/>
            <person name="Mueller R.-W."/>
            <person name="Bruemmer F."/>
            <person name="Labrenz M."/>
            <person name="Spormann A.M."/>
            <person name="Op den Camp H."/>
            <person name="Overmann J."/>
            <person name="Amann R."/>
            <person name="Jetten M.S.M."/>
            <person name="Mascher T."/>
            <person name="Medema M.H."/>
            <person name="Devos D.P."/>
            <person name="Kaster A.-K."/>
            <person name="Ovreas L."/>
            <person name="Rohde M."/>
            <person name="Galperin M.Y."/>
            <person name="Jogler C."/>
        </authorList>
    </citation>
    <scope>NUCLEOTIDE SEQUENCE [LARGE SCALE GENOMIC DNA]</scope>
    <source>
        <strain evidence="4 5">Q31a</strain>
    </source>
</reference>
<accession>A0A518G693</accession>
<evidence type="ECO:0000256" key="2">
    <source>
        <dbReference type="ARBA" id="ARBA00022729"/>
    </source>
</evidence>
<dbReference type="EMBL" id="CP036298">
    <property type="protein sequence ID" value="QDV24111.1"/>
    <property type="molecule type" value="Genomic_DNA"/>
</dbReference>
<keyword evidence="2" id="KW-0732">Signal</keyword>
<name>A0A518G693_9BACT</name>
<evidence type="ECO:0000313" key="4">
    <source>
        <dbReference type="EMBL" id="QDV24111.1"/>
    </source>
</evidence>
<evidence type="ECO:0000313" key="5">
    <source>
        <dbReference type="Proteomes" id="UP000318017"/>
    </source>
</evidence>
<dbReference type="SUPFAM" id="SSF88713">
    <property type="entry name" value="Glycoside hydrolase/deacetylase"/>
    <property type="match status" value="1"/>
</dbReference>
<dbReference type="InterPro" id="IPR002509">
    <property type="entry name" value="NODB_dom"/>
</dbReference>
<dbReference type="GO" id="GO:0016810">
    <property type="term" value="F:hydrolase activity, acting on carbon-nitrogen (but not peptide) bonds"/>
    <property type="evidence" value="ECO:0007669"/>
    <property type="project" value="InterPro"/>
</dbReference>
<dbReference type="PROSITE" id="PS51677">
    <property type="entry name" value="NODB"/>
    <property type="match status" value="1"/>
</dbReference>
<dbReference type="Gene3D" id="3.20.20.370">
    <property type="entry name" value="Glycoside hydrolase/deacetylase"/>
    <property type="match status" value="1"/>
</dbReference>
<organism evidence="4 5">
    <name type="scientific">Aureliella helgolandensis</name>
    <dbReference type="NCBI Taxonomy" id="2527968"/>
    <lineage>
        <taxon>Bacteria</taxon>
        <taxon>Pseudomonadati</taxon>
        <taxon>Planctomycetota</taxon>
        <taxon>Planctomycetia</taxon>
        <taxon>Pirellulales</taxon>
        <taxon>Pirellulaceae</taxon>
        <taxon>Aureliella</taxon>
    </lineage>
</organism>
<comment type="subcellular location">
    <subcellularLocation>
        <location evidence="1">Secreted</location>
    </subcellularLocation>
</comment>
<protein>
    <submittedName>
        <fullName evidence="4">Polysaccharide deacetylase</fullName>
    </submittedName>
</protein>
<feature type="domain" description="NodB homology" evidence="3">
    <location>
        <begin position="90"/>
        <end position="300"/>
    </location>
</feature>
<dbReference type="InterPro" id="IPR051398">
    <property type="entry name" value="Polysacch_Deacetylase"/>
</dbReference>
<sequence length="300" mass="33750">MSTRIKEPALWLYQKVTSRQRTRLFDRLQSSGRVPVAILFYHRIADAAPNDWTMNCKDFALQLDWLQDNFDVVSLQEAQNRIQSPTNTRPTVAISFDDGYSENTDFAIPELVRRGLTATYFVATDFVRKGTAFPHDIAAGCPLPPNTIEQLRQYVDAGIQIGAHTRTHLDLGSTQDKAAVRAEIEGSRRDLRDWLGIECDYFAFPFGLPPNTSQLAVDLIQELGFRGFCTAYGAWNWPGSEGTHLKRIHADPGLVSLRNWLTLDPRKLEDKRELPFSTANSIPRLPPLPTYACSSLPSAV</sequence>
<dbReference type="Proteomes" id="UP000318017">
    <property type="component" value="Chromosome"/>
</dbReference>
<evidence type="ECO:0000256" key="1">
    <source>
        <dbReference type="ARBA" id="ARBA00004613"/>
    </source>
</evidence>
<gene>
    <name evidence="4" type="ORF">Q31a_24240</name>
</gene>
<dbReference type="AlphaFoldDB" id="A0A518G693"/>
<evidence type="ECO:0000259" key="3">
    <source>
        <dbReference type="PROSITE" id="PS51677"/>
    </source>
</evidence>
<proteinExistence type="predicted"/>
<dbReference type="OrthoDB" id="9778320at2"/>
<dbReference type="KEGG" id="ahel:Q31a_24240"/>
<dbReference type="CDD" id="cd10918">
    <property type="entry name" value="CE4_NodB_like_5s_6s"/>
    <property type="match status" value="1"/>
</dbReference>
<dbReference type="InterPro" id="IPR011330">
    <property type="entry name" value="Glyco_hydro/deAcase_b/a-brl"/>
</dbReference>
<keyword evidence="5" id="KW-1185">Reference proteome</keyword>
<dbReference type="GO" id="GO:0005576">
    <property type="term" value="C:extracellular region"/>
    <property type="evidence" value="ECO:0007669"/>
    <property type="project" value="UniProtKB-SubCell"/>
</dbReference>
<dbReference type="PANTHER" id="PTHR34216:SF3">
    <property type="entry name" value="POLY-BETA-1,6-N-ACETYL-D-GLUCOSAMINE N-DEACETYLASE"/>
    <property type="match status" value="1"/>
</dbReference>
<dbReference type="GO" id="GO:0005975">
    <property type="term" value="P:carbohydrate metabolic process"/>
    <property type="evidence" value="ECO:0007669"/>
    <property type="project" value="InterPro"/>
</dbReference>